<name>A0A815C2A5_9BILA</name>
<evidence type="ECO:0000313" key="19">
    <source>
        <dbReference type="Proteomes" id="UP000663829"/>
    </source>
</evidence>
<feature type="domain" description="Peptidase S53" evidence="14">
    <location>
        <begin position="211"/>
        <end position="630"/>
    </location>
</feature>
<feature type="active site" description="Charge relay system" evidence="13">
    <location>
        <position position="287"/>
    </location>
</feature>
<evidence type="ECO:0000256" key="9">
    <source>
        <dbReference type="ARBA" id="ARBA00023145"/>
    </source>
</evidence>
<dbReference type="InterPro" id="IPR023828">
    <property type="entry name" value="Peptidase_S8_Ser-AS"/>
</dbReference>
<dbReference type="InterPro" id="IPR050819">
    <property type="entry name" value="Tripeptidyl-peptidase_I"/>
</dbReference>
<dbReference type="EMBL" id="CAJOBC010026610">
    <property type="protein sequence ID" value="CAF4071647.1"/>
    <property type="molecule type" value="Genomic_DNA"/>
</dbReference>
<feature type="binding site" evidence="13">
    <location>
        <position position="610"/>
    </location>
    <ligand>
        <name>Ca(2+)</name>
        <dbReference type="ChEBI" id="CHEBI:29108"/>
    </ligand>
</feature>
<proteinExistence type="predicted"/>
<dbReference type="EMBL" id="CAJNOQ010011499">
    <property type="protein sequence ID" value="CAF1278225.1"/>
    <property type="molecule type" value="Genomic_DNA"/>
</dbReference>
<dbReference type="CDD" id="cd11377">
    <property type="entry name" value="Pro-peptidase_S53"/>
    <property type="match status" value="1"/>
</dbReference>
<protein>
    <recommendedName>
        <fullName evidence="3">Tripeptidyl-peptidase 1</fullName>
        <ecNumber evidence="2">3.4.14.9</ecNumber>
    </recommendedName>
    <alternativeName>
        <fullName evidence="10">Tripeptidyl aminopeptidase</fullName>
    </alternativeName>
    <alternativeName>
        <fullName evidence="11">Tripeptidyl-peptidase I</fullName>
    </alternativeName>
</protein>
<evidence type="ECO:0000256" key="7">
    <source>
        <dbReference type="ARBA" id="ARBA00022825"/>
    </source>
</evidence>
<evidence type="ECO:0000259" key="14">
    <source>
        <dbReference type="PROSITE" id="PS51695"/>
    </source>
</evidence>
<evidence type="ECO:0000313" key="15">
    <source>
        <dbReference type="EMBL" id="CAF1035451.1"/>
    </source>
</evidence>
<dbReference type="Pfam" id="PF09286">
    <property type="entry name" value="Pro-kuma_activ"/>
    <property type="match status" value="1"/>
</dbReference>
<dbReference type="SMART" id="SM00944">
    <property type="entry name" value="Pro-kuma_activ"/>
    <property type="match status" value="1"/>
</dbReference>
<dbReference type="InterPro" id="IPR000209">
    <property type="entry name" value="Peptidase_S8/S53_dom"/>
</dbReference>
<comment type="cofactor">
    <cofactor evidence="13">
        <name>Ca(2+)</name>
        <dbReference type="ChEBI" id="CHEBI:29108"/>
    </cofactor>
    <text evidence="13">Binds 1 Ca(2+) ion per subunit.</text>
</comment>
<organism evidence="16 19">
    <name type="scientific">Didymodactylos carnosus</name>
    <dbReference type="NCBI Taxonomy" id="1234261"/>
    <lineage>
        <taxon>Eukaryota</taxon>
        <taxon>Metazoa</taxon>
        <taxon>Spiralia</taxon>
        <taxon>Gnathifera</taxon>
        <taxon>Rotifera</taxon>
        <taxon>Eurotatoria</taxon>
        <taxon>Bdelloidea</taxon>
        <taxon>Philodinida</taxon>
        <taxon>Philodinidae</taxon>
        <taxon>Didymodactylos</taxon>
    </lineage>
</organism>
<evidence type="ECO:0000313" key="18">
    <source>
        <dbReference type="EMBL" id="CAF4071647.1"/>
    </source>
</evidence>
<dbReference type="InterPro" id="IPR030400">
    <property type="entry name" value="Sedolisin_dom"/>
</dbReference>
<dbReference type="InterPro" id="IPR036852">
    <property type="entry name" value="Peptidase_S8/S53_dom_sf"/>
</dbReference>
<gene>
    <name evidence="16" type="ORF">GPM918_LOCUS27426</name>
    <name evidence="15" type="ORF">OVA965_LOCUS16207</name>
    <name evidence="18" type="ORF">SRO942_LOCUS27750</name>
    <name evidence="17" type="ORF">TMI583_LOCUS16217</name>
</gene>
<feature type="binding site" evidence="13">
    <location>
        <position position="608"/>
    </location>
    <ligand>
        <name>Ca(2+)</name>
        <dbReference type="ChEBI" id="CHEBI:29108"/>
    </ligand>
</feature>
<feature type="active site" description="Charge relay system" evidence="13">
    <location>
        <position position="283"/>
    </location>
</feature>
<dbReference type="SUPFAM" id="SSF54897">
    <property type="entry name" value="Protease propeptides/inhibitors"/>
    <property type="match status" value="1"/>
</dbReference>
<reference evidence="16" key="1">
    <citation type="submission" date="2021-02" db="EMBL/GenBank/DDBJ databases">
        <authorList>
            <person name="Nowell W R."/>
        </authorList>
    </citation>
    <scope>NUCLEOTIDE SEQUENCE</scope>
</reference>
<comment type="function">
    <text evidence="12">Lysosomal serine protease with tripeptidyl-peptidase I activity. May act as a non-specific lysosomal peptidase which generates tripeptides from the breakdown products produced by lysosomal proteinases. Requires substrates with an unsubstituted N-terminus.</text>
</comment>
<keyword evidence="19" id="KW-1185">Reference proteome</keyword>
<dbReference type="Gene3D" id="3.40.50.200">
    <property type="entry name" value="Peptidase S8/S53 domain"/>
    <property type="match status" value="1"/>
</dbReference>
<feature type="active site" description="Charge relay system" evidence="13">
    <location>
        <position position="533"/>
    </location>
</feature>
<dbReference type="GO" id="GO:0006508">
    <property type="term" value="P:proteolysis"/>
    <property type="evidence" value="ECO:0007669"/>
    <property type="project" value="UniProtKB-KW"/>
</dbReference>
<evidence type="ECO:0000256" key="10">
    <source>
        <dbReference type="ARBA" id="ARBA00032232"/>
    </source>
</evidence>
<feature type="binding site" evidence="13">
    <location>
        <position position="579"/>
    </location>
    <ligand>
        <name>Ca(2+)</name>
        <dbReference type="ChEBI" id="CHEBI:29108"/>
    </ligand>
</feature>
<feature type="binding site" evidence="13">
    <location>
        <position position="580"/>
    </location>
    <ligand>
        <name>Ca(2+)</name>
        <dbReference type="ChEBI" id="CHEBI:29108"/>
    </ligand>
</feature>
<keyword evidence="5 13" id="KW-0479">Metal-binding</keyword>
<evidence type="ECO:0000313" key="16">
    <source>
        <dbReference type="EMBL" id="CAF1278225.1"/>
    </source>
</evidence>
<sequence length="654" mass="73773">MFSVQIYLPLFIVAVGIVHSKLYIKRTTVPKHWIKSSEKSPLNHTITFYLACKQDEKSLQKLESIFWQITDPDSDQYQQWLTRREINSILKPHSKGYSTIQKWCKKSFNCMLDEVKIIGTDTFQITTTIEHASKLFSTQFYTYTHVSNVKRKIYRTWGQCDLPDEIHLYVDLIVGLTDFPIEKAVKVKSSQIFAAGADFQSFSNTHPPYDLIVPQFIIDYYNIPNIAKTGLPRNVSQGVVEFSGQYYDEHDLQLYSETLNIPYKPLAPEHIIGTNDPTHPGIEAQFDIEQVSSINPLADNWFINYDPNGDSYLYTTTMNLNQLDDLPQVLSISYGGDELGGVCNQTIDCRTFNTSSDREVIFIQRTNIEFMKLSMRGISILIASGDVGANTGINCTDKIFSPIYPATCPYITSVGGTELINIEYNHLNETPPACSFITPPVQCISNGEEVAVDYGNTGYTSSGGFSRLIPQPIYQQRAVQQYFGSIKCNDSIQRYPSSSMYNSSNRGFPDVAAFGTSGYLFYNNSYGALFGTSMSAPIWAGIASILNSYALERTNKTLGFLNPLLYKMAHEEPNVFLNDIIVGDNKCSWVSIGGICTNQCQGFQAGRGWDPVTGLGSPNVGKMLQFIDRFLEKKIAQNKRKKTMKQNDYRQEYH</sequence>
<dbReference type="PROSITE" id="PS51695">
    <property type="entry name" value="SEDOLISIN"/>
    <property type="match status" value="1"/>
</dbReference>
<dbReference type="PROSITE" id="PS00138">
    <property type="entry name" value="SUBTILASE_SER"/>
    <property type="match status" value="1"/>
</dbReference>
<evidence type="ECO:0000256" key="5">
    <source>
        <dbReference type="ARBA" id="ARBA00022723"/>
    </source>
</evidence>
<dbReference type="InterPro" id="IPR015366">
    <property type="entry name" value="S53_propep"/>
</dbReference>
<evidence type="ECO:0000256" key="13">
    <source>
        <dbReference type="PROSITE-ProRule" id="PRU01032"/>
    </source>
</evidence>
<dbReference type="GO" id="GO:0008240">
    <property type="term" value="F:tripeptidyl-peptidase activity"/>
    <property type="evidence" value="ECO:0007669"/>
    <property type="project" value="TreeGrafter"/>
</dbReference>
<evidence type="ECO:0000256" key="12">
    <source>
        <dbReference type="ARBA" id="ARBA00045460"/>
    </source>
</evidence>
<dbReference type="Pfam" id="PF00082">
    <property type="entry name" value="Peptidase_S8"/>
    <property type="match status" value="1"/>
</dbReference>
<evidence type="ECO:0000313" key="17">
    <source>
        <dbReference type="EMBL" id="CAF3803739.1"/>
    </source>
</evidence>
<keyword evidence="4 13" id="KW-0645">Protease</keyword>
<dbReference type="EMBL" id="CAJNOK010007473">
    <property type="protein sequence ID" value="CAF1035451.1"/>
    <property type="molecule type" value="Genomic_DNA"/>
</dbReference>
<keyword evidence="8 13" id="KW-0106">Calcium</keyword>
<accession>A0A815C2A5</accession>
<dbReference type="OrthoDB" id="2919105at2759"/>
<keyword evidence="9" id="KW-0865">Zymogen</keyword>
<dbReference type="AlphaFoldDB" id="A0A815C2A5"/>
<dbReference type="EMBL" id="CAJOBA010007485">
    <property type="protein sequence ID" value="CAF3803739.1"/>
    <property type="molecule type" value="Genomic_DNA"/>
</dbReference>
<evidence type="ECO:0000256" key="3">
    <source>
        <dbReference type="ARBA" id="ARBA00020254"/>
    </source>
</evidence>
<dbReference type="SUPFAM" id="SSF52743">
    <property type="entry name" value="Subtilisin-like"/>
    <property type="match status" value="1"/>
</dbReference>
<dbReference type="Proteomes" id="UP000682733">
    <property type="component" value="Unassembled WGS sequence"/>
</dbReference>
<keyword evidence="6 13" id="KW-0378">Hydrolase</keyword>
<evidence type="ECO:0000256" key="11">
    <source>
        <dbReference type="ARBA" id="ARBA00032661"/>
    </source>
</evidence>
<dbReference type="Proteomes" id="UP000681722">
    <property type="component" value="Unassembled WGS sequence"/>
</dbReference>
<evidence type="ECO:0000256" key="6">
    <source>
        <dbReference type="ARBA" id="ARBA00022801"/>
    </source>
</evidence>
<dbReference type="GO" id="GO:0046872">
    <property type="term" value="F:metal ion binding"/>
    <property type="evidence" value="ECO:0007669"/>
    <property type="project" value="UniProtKB-UniRule"/>
</dbReference>
<evidence type="ECO:0000256" key="4">
    <source>
        <dbReference type="ARBA" id="ARBA00022670"/>
    </source>
</evidence>
<dbReference type="Proteomes" id="UP000677228">
    <property type="component" value="Unassembled WGS sequence"/>
</dbReference>
<keyword evidence="7 13" id="KW-0720">Serine protease</keyword>
<dbReference type="PANTHER" id="PTHR14218">
    <property type="entry name" value="PROTEASE S8 TRIPEPTIDYL PEPTIDASE I CLN2"/>
    <property type="match status" value="1"/>
</dbReference>
<evidence type="ECO:0000256" key="2">
    <source>
        <dbReference type="ARBA" id="ARBA00012067"/>
    </source>
</evidence>
<dbReference type="CDD" id="cd04056">
    <property type="entry name" value="Peptidases_S53"/>
    <property type="match status" value="1"/>
</dbReference>
<evidence type="ECO:0000256" key="8">
    <source>
        <dbReference type="ARBA" id="ARBA00022837"/>
    </source>
</evidence>
<dbReference type="PANTHER" id="PTHR14218:SF15">
    <property type="entry name" value="TRIPEPTIDYL-PEPTIDASE 1"/>
    <property type="match status" value="1"/>
</dbReference>
<dbReference type="GO" id="GO:0004252">
    <property type="term" value="F:serine-type endopeptidase activity"/>
    <property type="evidence" value="ECO:0007669"/>
    <property type="project" value="UniProtKB-UniRule"/>
</dbReference>
<dbReference type="EC" id="3.4.14.9" evidence="2"/>
<comment type="caution">
    <text evidence="16">The sequence shown here is derived from an EMBL/GenBank/DDBJ whole genome shotgun (WGS) entry which is preliminary data.</text>
</comment>
<comment type="catalytic activity">
    <reaction evidence="1">
        <text>Release of an N-terminal tripeptide from a polypeptide, but also has endopeptidase activity.</text>
        <dbReference type="EC" id="3.4.14.9"/>
    </reaction>
</comment>
<evidence type="ECO:0000256" key="1">
    <source>
        <dbReference type="ARBA" id="ARBA00000884"/>
    </source>
</evidence>
<dbReference type="Proteomes" id="UP000663829">
    <property type="component" value="Unassembled WGS sequence"/>
</dbReference>